<dbReference type="AlphaFoldDB" id="A0A4Q2UNU4"/>
<proteinExistence type="predicted"/>
<dbReference type="Proteomes" id="UP000290407">
    <property type="component" value="Unassembled WGS sequence"/>
</dbReference>
<dbReference type="InterPro" id="IPR018641">
    <property type="entry name" value="Trfase_1_rSAM/seldom-assoc"/>
</dbReference>
<dbReference type="RefSeq" id="WP_077923142.1">
    <property type="nucleotide sequence ID" value="NZ_SBLB01000001.1"/>
</dbReference>
<accession>A0A4Q2UNU4</accession>
<sequence length="227" mass="24220">MQLLHPSTVVLLIALPDTHEASRKSVASLSTWRAMRRLVEQKAQAAGLPLLSSDQLIDHRGSFGNQLSSAVSAAFARGYERVICVGNDCPDLSPVDLRRAASALAAGQLPVGPDRRGGLYLVGFDQARFKADVVAQLPWQTGQLADAMRQFVSSQDAALLELPVRTDLNNSADIIRIRWTGQVASRLLNTIRQALSPTRTAACCGHCGSGLALAIDPSSGRAPPLFA</sequence>
<evidence type="ECO:0000313" key="1">
    <source>
        <dbReference type="EMBL" id="RYC71006.1"/>
    </source>
</evidence>
<dbReference type="SUPFAM" id="SSF53448">
    <property type="entry name" value="Nucleotide-diphospho-sugar transferases"/>
    <property type="match status" value="1"/>
</dbReference>
<gene>
    <name evidence="1" type="ORF">EQG79_02340</name>
</gene>
<organism evidence="1 2">
    <name type="scientific">Spirosoma sordidisoli</name>
    <dbReference type="NCBI Taxonomy" id="2502893"/>
    <lineage>
        <taxon>Bacteria</taxon>
        <taxon>Pseudomonadati</taxon>
        <taxon>Bacteroidota</taxon>
        <taxon>Cytophagia</taxon>
        <taxon>Cytophagales</taxon>
        <taxon>Cytophagaceae</taxon>
        <taxon>Spirosoma</taxon>
    </lineage>
</organism>
<dbReference type="InterPro" id="IPR029044">
    <property type="entry name" value="Nucleotide-diphossugar_trans"/>
</dbReference>
<protein>
    <submittedName>
        <fullName evidence="1">DUF2064 domain-containing protein</fullName>
    </submittedName>
</protein>
<dbReference type="EMBL" id="SBLB01000001">
    <property type="protein sequence ID" value="RYC71006.1"/>
    <property type="molecule type" value="Genomic_DNA"/>
</dbReference>
<dbReference type="Pfam" id="PF09837">
    <property type="entry name" value="DUF2064"/>
    <property type="match status" value="1"/>
</dbReference>
<keyword evidence="2" id="KW-1185">Reference proteome</keyword>
<dbReference type="PANTHER" id="PTHR36529:SF1">
    <property type="entry name" value="GLYCOSYLTRANSFERASE"/>
    <property type="match status" value="1"/>
</dbReference>
<comment type="caution">
    <text evidence="1">The sequence shown here is derived from an EMBL/GenBank/DDBJ whole genome shotgun (WGS) entry which is preliminary data.</text>
</comment>
<reference evidence="1 2" key="1">
    <citation type="submission" date="2019-01" db="EMBL/GenBank/DDBJ databases">
        <title>Spirosoma flava sp. nov., a propanil-degrading bacterium isolated from herbicide-contaminated soil.</title>
        <authorList>
            <person name="Zhang L."/>
            <person name="Jiang J.-D."/>
        </authorList>
    </citation>
    <scope>NUCLEOTIDE SEQUENCE [LARGE SCALE GENOMIC DNA]</scope>
    <source>
        <strain evidence="1 2">TY50</strain>
    </source>
</reference>
<dbReference type="Gene3D" id="3.90.550.10">
    <property type="entry name" value="Spore Coat Polysaccharide Biosynthesis Protein SpsA, Chain A"/>
    <property type="match status" value="1"/>
</dbReference>
<dbReference type="PANTHER" id="PTHR36529">
    <property type="entry name" value="SLL1095 PROTEIN"/>
    <property type="match status" value="1"/>
</dbReference>
<name>A0A4Q2UNU4_9BACT</name>
<evidence type="ECO:0000313" key="2">
    <source>
        <dbReference type="Proteomes" id="UP000290407"/>
    </source>
</evidence>